<accession>A0AAV7FQ00</accession>
<protein>
    <recommendedName>
        <fullName evidence="4">Secreted protein</fullName>
    </recommendedName>
</protein>
<name>A0AAV7FQ00_DENCH</name>
<keyword evidence="3" id="KW-1185">Reference proteome</keyword>
<evidence type="ECO:0000256" key="1">
    <source>
        <dbReference type="SAM" id="SignalP"/>
    </source>
</evidence>
<evidence type="ECO:0008006" key="4">
    <source>
        <dbReference type="Google" id="ProtNLM"/>
    </source>
</evidence>
<dbReference type="EMBL" id="JAGFBR010000436">
    <property type="protein sequence ID" value="KAH0444464.1"/>
    <property type="molecule type" value="Genomic_DNA"/>
</dbReference>
<organism evidence="2 3">
    <name type="scientific">Dendrobium chrysotoxum</name>
    <name type="common">Orchid</name>
    <dbReference type="NCBI Taxonomy" id="161865"/>
    <lineage>
        <taxon>Eukaryota</taxon>
        <taxon>Viridiplantae</taxon>
        <taxon>Streptophyta</taxon>
        <taxon>Embryophyta</taxon>
        <taxon>Tracheophyta</taxon>
        <taxon>Spermatophyta</taxon>
        <taxon>Magnoliopsida</taxon>
        <taxon>Liliopsida</taxon>
        <taxon>Asparagales</taxon>
        <taxon>Orchidaceae</taxon>
        <taxon>Epidendroideae</taxon>
        <taxon>Malaxideae</taxon>
        <taxon>Dendrobiinae</taxon>
        <taxon>Dendrobium</taxon>
    </lineage>
</organism>
<comment type="caution">
    <text evidence="2">The sequence shown here is derived from an EMBL/GenBank/DDBJ whole genome shotgun (WGS) entry which is preliminary data.</text>
</comment>
<dbReference type="Proteomes" id="UP000775213">
    <property type="component" value="Unassembled WGS sequence"/>
</dbReference>
<keyword evidence="1" id="KW-0732">Signal</keyword>
<sequence>MPVQLYSDCSCMRAVVVLLLLHLNDTTAATGYRSNLAYCSVRDRLEEYQMQVVVAAWDAKHYGCHWANDSSSPYCLTILGDGGDERRVFLYVVILQDHPLLLVFVDTGCLVLLVLADQIDQVTLRFRELHLVHALAGVPMQEGLATEHECELIVGSLEQVFDAGRIGDEGGRHL</sequence>
<dbReference type="AlphaFoldDB" id="A0AAV7FQ00"/>
<feature type="chain" id="PRO_5043552157" description="Secreted protein" evidence="1">
    <location>
        <begin position="29"/>
        <end position="174"/>
    </location>
</feature>
<evidence type="ECO:0000313" key="3">
    <source>
        <dbReference type="Proteomes" id="UP000775213"/>
    </source>
</evidence>
<proteinExistence type="predicted"/>
<evidence type="ECO:0000313" key="2">
    <source>
        <dbReference type="EMBL" id="KAH0444464.1"/>
    </source>
</evidence>
<reference evidence="2 3" key="1">
    <citation type="journal article" date="2021" name="Hortic Res">
        <title>Chromosome-scale assembly of the Dendrobium chrysotoxum genome enhances the understanding of orchid evolution.</title>
        <authorList>
            <person name="Zhang Y."/>
            <person name="Zhang G.Q."/>
            <person name="Zhang D."/>
            <person name="Liu X.D."/>
            <person name="Xu X.Y."/>
            <person name="Sun W.H."/>
            <person name="Yu X."/>
            <person name="Zhu X."/>
            <person name="Wang Z.W."/>
            <person name="Zhao X."/>
            <person name="Zhong W.Y."/>
            <person name="Chen H."/>
            <person name="Yin W.L."/>
            <person name="Huang T."/>
            <person name="Niu S.C."/>
            <person name="Liu Z.J."/>
        </authorList>
    </citation>
    <scope>NUCLEOTIDE SEQUENCE [LARGE SCALE GENOMIC DNA]</scope>
    <source>
        <strain evidence="2">Lindl</strain>
    </source>
</reference>
<gene>
    <name evidence="2" type="ORF">IEQ34_025544</name>
</gene>
<feature type="signal peptide" evidence="1">
    <location>
        <begin position="1"/>
        <end position="28"/>
    </location>
</feature>